<evidence type="ECO:0000256" key="5">
    <source>
        <dbReference type="RuleBase" id="RU362118"/>
    </source>
</evidence>
<name>A0A1R1YQ42_9FUNG</name>
<gene>
    <name evidence="6" type="ORF">AYI69_g1492</name>
</gene>
<keyword evidence="4 5" id="KW-0663">Pyridoxal phosphate</keyword>
<dbReference type="InterPro" id="IPR015424">
    <property type="entry name" value="PyrdxlP-dep_Trfase"/>
</dbReference>
<evidence type="ECO:0000313" key="7">
    <source>
        <dbReference type="Proteomes" id="UP000187429"/>
    </source>
</evidence>
<dbReference type="PANTHER" id="PTHR43797:SF2">
    <property type="entry name" value="HOMOCYSTEINE_CYSTEINE SYNTHASE"/>
    <property type="match status" value="1"/>
</dbReference>
<dbReference type="GO" id="GO:0071269">
    <property type="term" value="P:L-homocysteine biosynthetic process"/>
    <property type="evidence" value="ECO:0007669"/>
    <property type="project" value="TreeGrafter"/>
</dbReference>
<keyword evidence="3" id="KW-0808">Transferase</keyword>
<dbReference type="GO" id="GO:0019346">
    <property type="term" value="P:transsulfuration"/>
    <property type="evidence" value="ECO:0007669"/>
    <property type="project" value="InterPro"/>
</dbReference>
<keyword evidence="7" id="KW-1185">Reference proteome</keyword>
<evidence type="ECO:0000256" key="3">
    <source>
        <dbReference type="ARBA" id="ARBA00022679"/>
    </source>
</evidence>
<dbReference type="GO" id="GO:0004124">
    <property type="term" value="F:cysteine synthase activity"/>
    <property type="evidence" value="ECO:0007669"/>
    <property type="project" value="TreeGrafter"/>
</dbReference>
<dbReference type="GO" id="GO:0003961">
    <property type="term" value="F:O-acetylhomoserine aminocarboxypropyltransferase activity"/>
    <property type="evidence" value="ECO:0007669"/>
    <property type="project" value="TreeGrafter"/>
</dbReference>
<dbReference type="Proteomes" id="UP000187429">
    <property type="component" value="Unassembled WGS sequence"/>
</dbReference>
<comment type="cofactor">
    <cofactor evidence="1 5">
        <name>pyridoxal 5'-phosphate</name>
        <dbReference type="ChEBI" id="CHEBI:597326"/>
    </cofactor>
</comment>
<evidence type="ECO:0000256" key="4">
    <source>
        <dbReference type="ARBA" id="ARBA00022898"/>
    </source>
</evidence>
<dbReference type="GO" id="GO:0006535">
    <property type="term" value="P:cysteine biosynthetic process from serine"/>
    <property type="evidence" value="ECO:0007669"/>
    <property type="project" value="TreeGrafter"/>
</dbReference>
<proteinExistence type="inferred from homology"/>
<dbReference type="InterPro" id="IPR000277">
    <property type="entry name" value="Cys/Met-Metab_PyrdxlP-dep_enz"/>
</dbReference>
<evidence type="ECO:0000256" key="1">
    <source>
        <dbReference type="ARBA" id="ARBA00001933"/>
    </source>
</evidence>
<dbReference type="OrthoDB" id="3512640at2759"/>
<evidence type="ECO:0000256" key="2">
    <source>
        <dbReference type="ARBA" id="ARBA00009077"/>
    </source>
</evidence>
<sequence>MSLLPSSCAETFRDVDTCLNAMVFFFVVHPSTTIHTQLNDDEKIATGITPDLVRVSVGIEHIDDIIADFDKAISSIDF</sequence>
<dbReference type="PANTHER" id="PTHR43797">
    <property type="entry name" value="HOMOCYSTEINE/CYSTEINE SYNTHASE"/>
    <property type="match status" value="1"/>
</dbReference>
<dbReference type="InterPro" id="IPR006235">
    <property type="entry name" value="OAc-hSer/O-AcSer_sulfhydrylase"/>
</dbReference>
<dbReference type="InterPro" id="IPR015422">
    <property type="entry name" value="PyrdxlP-dep_Trfase_small"/>
</dbReference>
<protein>
    <submittedName>
        <fullName evidence="6">Protein MET17</fullName>
    </submittedName>
</protein>
<accession>A0A1R1YQ42</accession>
<reference evidence="7" key="1">
    <citation type="submission" date="2017-01" db="EMBL/GenBank/DDBJ databases">
        <authorList>
            <person name="Wang Y."/>
            <person name="White M."/>
            <person name="Kvist S."/>
            <person name="Moncalvo J.-M."/>
        </authorList>
    </citation>
    <scope>NUCLEOTIDE SEQUENCE [LARGE SCALE GENOMIC DNA]</scope>
    <source>
        <strain evidence="7">ID-206-W2</strain>
    </source>
</reference>
<organism evidence="6 7">
    <name type="scientific">Smittium culicis</name>
    <dbReference type="NCBI Taxonomy" id="133412"/>
    <lineage>
        <taxon>Eukaryota</taxon>
        <taxon>Fungi</taxon>
        <taxon>Fungi incertae sedis</taxon>
        <taxon>Zoopagomycota</taxon>
        <taxon>Kickxellomycotina</taxon>
        <taxon>Harpellomycetes</taxon>
        <taxon>Harpellales</taxon>
        <taxon>Legeriomycetaceae</taxon>
        <taxon>Smittium</taxon>
    </lineage>
</organism>
<dbReference type="GO" id="GO:0030170">
    <property type="term" value="F:pyridoxal phosphate binding"/>
    <property type="evidence" value="ECO:0007669"/>
    <property type="project" value="InterPro"/>
</dbReference>
<dbReference type="AlphaFoldDB" id="A0A1R1YQ42"/>
<dbReference type="EMBL" id="LSSM01000408">
    <property type="protein sequence ID" value="OMJ29013.1"/>
    <property type="molecule type" value="Genomic_DNA"/>
</dbReference>
<comment type="caution">
    <text evidence="6">The sequence shown here is derived from an EMBL/GenBank/DDBJ whole genome shotgun (WGS) entry which is preliminary data.</text>
</comment>
<evidence type="ECO:0000313" key="6">
    <source>
        <dbReference type="EMBL" id="OMJ29013.1"/>
    </source>
</evidence>
<dbReference type="Gene3D" id="3.90.1150.10">
    <property type="entry name" value="Aspartate Aminotransferase, domain 1"/>
    <property type="match status" value="1"/>
</dbReference>
<comment type="similarity">
    <text evidence="2 5">Belongs to the trans-sulfuration enzymes family.</text>
</comment>
<dbReference type="SUPFAM" id="SSF53383">
    <property type="entry name" value="PLP-dependent transferases"/>
    <property type="match status" value="1"/>
</dbReference>
<dbReference type="Pfam" id="PF01053">
    <property type="entry name" value="Cys_Met_Meta_PP"/>
    <property type="match status" value="1"/>
</dbReference>
<dbReference type="GO" id="GO:0005737">
    <property type="term" value="C:cytoplasm"/>
    <property type="evidence" value="ECO:0007669"/>
    <property type="project" value="TreeGrafter"/>
</dbReference>